<feature type="transmembrane region" description="Helical" evidence="14">
    <location>
        <begin position="116"/>
        <end position="137"/>
    </location>
</feature>
<evidence type="ECO:0000313" key="17">
    <source>
        <dbReference type="Proteomes" id="UP000005239"/>
    </source>
</evidence>
<dbReference type="SUPFAM" id="SSF81324">
    <property type="entry name" value="Voltage-gated potassium channels"/>
    <property type="match status" value="1"/>
</dbReference>
<accession>A0A8R1YNT7</accession>
<evidence type="ECO:0000256" key="1">
    <source>
        <dbReference type="ARBA" id="ARBA00004651"/>
    </source>
</evidence>
<evidence type="ECO:0000256" key="12">
    <source>
        <dbReference type="ARBA" id="ARBA00032659"/>
    </source>
</evidence>
<feature type="domain" description="Ion transport" evidence="15">
    <location>
        <begin position="88"/>
        <end position="214"/>
    </location>
</feature>
<dbReference type="InterPro" id="IPR003937">
    <property type="entry name" value="K_chnl_volt-dep_KCNQ"/>
</dbReference>
<evidence type="ECO:0000256" key="4">
    <source>
        <dbReference type="ARBA" id="ARBA00022538"/>
    </source>
</evidence>
<keyword evidence="10 14" id="KW-0472">Membrane</keyword>
<dbReference type="InterPro" id="IPR027359">
    <property type="entry name" value="Volt_channel_dom_sf"/>
</dbReference>
<evidence type="ECO:0000256" key="7">
    <source>
        <dbReference type="ARBA" id="ARBA00022958"/>
    </source>
</evidence>
<dbReference type="Gene3D" id="1.20.120.350">
    <property type="entry name" value="Voltage-gated potassium channels. Chain C"/>
    <property type="match status" value="1"/>
</dbReference>
<keyword evidence="2" id="KW-0813">Transport</keyword>
<dbReference type="Proteomes" id="UP000005239">
    <property type="component" value="Unassembled WGS sequence"/>
</dbReference>
<name>A0A2A6B6U6_PRIPA</name>
<keyword evidence="17" id="KW-1185">Reference proteome</keyword>
<keyword evidence="9" id="KW-0406">Ion transport</keyword>
<dbReference type="PANTHER" id="PTHR47735:SF14">
    <property type="entry name" value="POTASSIUM VOLTAGE-GATED CHANNEL SUBFAMILY KQT MEMBER 1"/>
    <property type="match status" value="1"/>
</dbReference>
<dbReference type="GO" id="GO:0034702">
    <property type="term" value="C:monoatomic ion channel complex"/>
    <property type="evidence" value="ECO:0007669"/>
    <property type="project" value="UniProtKB-KW"/>
</dbReference>
<feature type="region of interest" description="Disordered" evidence="13">
    <location>
        <begin position="1"/>
        <end position="34"/>
    </location>
</feature>
<dbReference type="EnsemblMetazoa" id="PPA28257.1">
    <property type="protein sequence ID" value="PPA28257.1"/>
    <property type="gene ID" value="WBGene00117811"/>
</dbReference>
<keyword evidence="5 14" id="KW-0812">Transmembrane</keyword>
<sequence>MSVHLSVNDISGRPASPSNSVKGRRRSRGDSLGIAPLAPLLTGDCVEKMFDSRYKTQKERRALKPTWQSNIYNFLERPTGWWCFGYHFSVFMMVLLCLILSVISTIENQHYSAAKVLFVMELVLVAFFGVEYAVRLWSAGCRSKYMGFWGRLKFARKPISIIDLAVVVASVFIILFGSEGQVFATSAIRGIRFLQILRMLHVDRQGGTCNTVVSGSRE</sequence>
<keyword evidence="4" id="KW-0633">Potassium transport</keyword>
<dbReference type="Pfam" id="PF00520">
    <property type="entry name" value="Ion_trans"/>
    <property type="match status" value="1"/>
</dbReference>
<feature type="transmembrane region" description="Helical" evidence="14">
    <location>
        <begin position="158"/>
        <end position="177"/>
    </location>
</feature>
<gene>
    <name evidence="16" type="primary">WBGene00117811</name>
</gene>
<evidence type="ECO:0000259" key="15">
    <source>
        <dbReference type="Pfam" id="PF00520"/>
    </source>
</evidence>
<comment type="subcellular location">
    <subcellularLocation>
        <location evidence="1">Cell membrane</location>
        <topology evidence="1">Multi-pass membrane protein</topology>
    </subcellularLocation>
</comment>
<accession>A0A2A6B6U6</accession>
<evidence type="ECO:0000256" key="6">
    <source>
        <dbReference type="ARBA" id="ARBA00022882"/>
    </source>
</evidence>
<dbReference type="AlphaFoldDB" id="A0A2A6B6U6"/>
<evidence type="ECO:0000256" key="8">
    <source>
        <dbReference type="ARBA" id="ARBA00022989"/>
    </source>
</evidence>
<proteinExistence type="predicted"/>
<dbReference type="GO" id="GO:0005249">
    <property type="term" value="F:voltage-gated potassium channel activity"/>
    <property type="evidence" value="ECO:0007669"/>
    <property type="project" value="InterPro"/>
</dbReference>
<evidence type="ECO:0000256" key="5">
    <source>
        <dbReference type="ARBA" id="ARBA00022692"/>
    </source>
</evidence>
<evidence type="ECO:0000256" key="11">
    <source>
        <dbReference type="ARBA" id="ARBA00023303"/>
    </source>
</evidence>
<evidence type="ECO:0000313" key="16">
    <source>
        <dbReference type="EnsemblMetazoa" id="PPA28257.1"/>
    </source>
</evidence>
<reference evidence="16" key="2">
    <citation type="submission" date="2022-06" db="UniProtKB">
        <authorList>
            <consortium name="EnsemblMetazoa"/>
        </authorList>
    </citation>
    <scope>IDENTIFICATION</scope>
    <source>
        <strain evidence="16">PS312</strain>
    </source>
</reference>
<evidence type="ECO:0000256" key="2">
    <source>
        <dbReference type="ARBA" id="ARBA00022448"/>
    </source>
</evidence>
<keyword evidence="6" id="KW-0851">Voltage-gated channel</keyword>
<protein>
    <recommendedName>
        <fullName evidence="12">IKs producing slow voltage-gated potassium channel subunit alpha KvLQT1</fullName>
    </recommendedName>
</protein>
<dbReference type="GO" id="GO:0005886">
    <property type="term" value="C:plasma membrane"/>
    <property type="evidence" value="ECO:0007669"/>
    <property type="project" value="UniProtKB-SubCell"/>
</dbReference>
<keyword evidence="3" id="KW-1003">Cell membrane</keyword>
<evidence type="ECO:0000256" key="13">
    <source>
        <dbReference type="SAM" id="MobiDB-lite"/>
    </source>
</evidence>
<evidence type="ECO:0000256" key="3">
    <source>
        <dbReference type="ARBA" id="ARBA00022475"/>
    </source>
</evidence>
<dbReference type="PANTHER" id="PTHR47735">
    <property type="entry name" value="POTASSIUM VOLTAGE-GATED CHANNEL SUBFAMILY KQT MEMBER 4"/>
    <property type="match status" value="1"/>
</dbReference>
<keyword evidence="8 14" id="KW-1133">Transmembrane helix</keyword>
<organism evidence="16 17">
    <name type="scientific">Pristionchus pacificus</name>
    <name type="common">Parasitic nematode worm</name>
    <dbReference type="NCBI Taxonomy" id="54126"/>
    <lineage>
        <taxon>Eukaryota</taxon>
        <taxon>Metazoa</taxon>
        <taxon>Ecdysozoa</taxon>
        <taxon>Nematoda</taxon>
        <taxon>Chromadorea</taxon>
        <taxon>Rhabditida</taxon>
        <taxon>Rhabditina</taxon>
        <taxon>Diplogasteromorpha</taxon>
        <taxon>Diplogasteroidea</taxon>
        <taxon>Neodiplogasteridae</taxon>
        <taxon>Pristionchus</taxon>
    </lineage>
</organism>
<evidence type="ECO:0000256" key="9">
    <source>
        <dbReference type="ARBA" id="ARBA00023065"/>
    </source>
</evidence>
<reference evidence="17" key="1">
    <citation type="journal article" date="2008" name="Nat. Genet.">
        <title>The Pristionchus pacificus genome provides a unique perspective on nematode lifestyle and parasitism.</title>
        <authorList>
            <person name="Dieterich C."/>
            <person name="Clifton S.W."/>
            <person name="Schuster L.N."/>
            <person name="Chinwalla A."/>
            <person name="Delehaunty K."/>
            <person name="Dinkelacker I."/>
            <person name="Fulton L."/>
            <person name="Fulton R."/>
            <person name="Godfrey J."/>
            <person name="Minx P."/>
            <person name="Mitreva M."/>
            <person name="Roeseler W."/>
            <person name="Tian H."/>
            <person name="Witte H."/>
            <person name="Yang S.P."/>
            <person name="Wilson R.K."/>
            <person name="Sommer R.J."/>
        </authorList>
    </citation>
    <scope>NUCLEOTIDE SEQUENCE [LARGE SCALE GENOMIC DNA]</scope>
    <source>
        <strain evidence="17">PS312</strain>
    </source>
</reference>
<evidence type="ECO:0000256" key="10">
    <source>
        <dbReference type="ARBA" id="ARBA00023136"/>
    </source>
</evidence>
<feature type="transmembrane region" description="Helical" evidence="14">
    <location>
        <begin position="81"/>
        <end position="104"/>
    </location>
</feature>
<keyword evidence="7" id="KW-0630">Potassium</keyword>
<keyword evidence="11" id="KW-0407">Ion channel</keyword>
<dbReference type="PRINTS" id="PR01459">
    <property type="entry name" value="KCNQCHANNEL"/>
</dbReference>
<dbReference type="FunFam" id="1.20.120.350:FF:000017">
    <property type="entry name" value="potassium voltage-gated channel subfamily KQT member 1"/>
    <property type="match status" value="1"/>
</dbReference>
<evidence type="ECO:0000256" key="14">
    <source>
        <dbReference type="SAM" id="Phobius"/>
    </source>
</evidence>
<dbReference type="InterPro" id="IPR005821">
    <property type="entry name" value="Ion_trans_dom"/>
</dbReference>